<name>A0ABV6FY69_9BACT</name>
<keyword evidence="3" id="KW-1185">Reference proteome</keyword>
<feature type="transmembrane region" description="Helical" evidence="1">
    <location>
        <begin position="54"/>
        <end position="77"/>
    </location>
</feature>
<dbReference type="RefSeq" id="WP_382389350.1">
    <property type="nucleotide sequence ID" value="NZ_JBHLWI010000083.1"/>
</dbReference>
<evidence type="ECO:0000313" key="2">
    <source>
        <dbReference type="EMBL" id="MFC0264763.1"/>
    </source>
</evidence>
<keyword evidence="1" id="KW-0812">Transmembrane</keyword>
<comment type="caution">
    <text evidence="2">The sequence shown here is derived from an EMBL/GenBank/DDBJ whole genome shotgun (WGS) entry which is preliminary data.</text>
</comment>
<gene>
    <name evidence="2" type="ORF">ACFFIP_18895</name>
</gene>
<proteinExistence type="predicted"/>
<evidence type="ECO:0000256" key="1">
    <source>
        <dbReference type="SAM" id="Phobius"/>
    </source>
</evidence>
<keyword evidence="1" id="KW-1133">Transmembrane helix</keyword>
<feature type="transmembrane region" description="Helical" evidence="1">
    <location>
        <begin position="84"/>
        <end position="105"/>
    </location>
</feature>
<sequence length="106" mass="12292">MMNRFFIAAAAVLSSGIFAYSYWKEWLGIKWKNQTPNLFPEEEIAPYFHKSEEIYMMVLIIFAMIFSLIFIGAVVSIIQKKWGWVFFCFVMSMTAILAVMINGAIK</sequence>
<dbReference type="EMBL" id="JBHLWI010000083">
    <property type="protein sequence ID" value="MFC0264763.1"/>
    <property type="molecule type" value="Genomic_DNA"/>
</dbReference>
<organism evidence="2 3">
    <name type="scientific">Fontibacter flavus</name>
    <dbReference type="NCBI Taxonomy" id="654838"/>
    <lineage>
        <taxon>Bacteria</taxon>
        <taxon>Pseudomonadati</taxon>
        <taxon>Bacteroidota</taxon>
        <taxon>Cytophagia</taxon>
        <taxon>Cytophagales</taxon>
        <taxon>Cyclobacteriaceae</taxon>
        <taxon>Fontibacter</taxon>
    </lineage>
</organism>
<dbReference type="Proteomes" id="UP001589797">
    <property type="component" value="Unassembled WGS sequence"/>
</dbReference>
<reference evidence="2 3" key="1">
    <citation type="submission" date="2024-09" db="EMBL/GenBank/DDBJ databases">
        <authorList>
            <person name="Sun Q."/>
            <person name="Mori K."/>
        </authorList>
    </citation>
    <scope>NUCLEOTIDE SEQUENCE [LARGE SCALE GENOMIC DNA]</scope>
    <source>
        <strain evidence="2 3">CCM 7650</strain>
    </source>
</reference>
<protein>
    <submittedName>
        <fullName evidence="2">Uncharacterized protein</fullName>
    </submittedName>
</protein>
<evidence type="ECO:0000313" key="3">
    <source>
        <dbReference type="Proteomes" id="UP001589797"/>
    </source>
</evidence>
<accession>A0ABV6FY69</accession>
<keyword evidence="1" id="KW-0472">Membrane</keyword>